<protein>
    <recommendedName>
        <fullName evidence="11">Phytanoyl-CoA dioxygenase</fullName>
    </recommendedName>
</protein>
<feature type="region of interest" description="Disordered" evidence="8">
    <location>
        <begin position="1"/>
        <end position="24"/>
    </location>
</feature>
<evidence type="ECO:0000313" key="9">
    <source>
        <dbReference type="EMBL" id="GFF78869.1"/>
    </source>
</evidence>
<evidence type="ECO:0000256" key="7">
    <source>
        <dbReference type="ARBA" id="ARBA00023004"/>
    </source>
</evidence>
<dbReference type="EMBL" id="BLKG01000016">
    <property type="protein sequence ID" value="GFF78869.1"/>
    <property type="molecule type" value="Genomic_DNA"/>
</dbReference>
<gene>
    <name evidence="9" type="ORF">IFM53868_02454</name>
</gene>
<evidence type="ECO:0000313" key="10">
    <source>
        <dbReference type="Proteomes" id="UP000465266"/>
    </source>
</evidence>
<dbReference type="PANTHER" id="PTHR20883">
    <property type="entry name" value="PHYTANOYL-COA DIOXYGENASE DOMAIN CONTAINING 1"/>
    <property type="match status" value="1"/>
</dbReference>
<name>A0ABQ1ACI7_9EURO</name>
<comment type="subunit">
    <text evidence="3">Homodimer.</text>
</comment>
<evidence type="ECO:0000256" key="4">
    <source>
        <dbReference type="ARBA" id="ARBA00022723"/>
    </source>
</evidence>
<dbReference type="PANTHER" id="PTHR20883:SF45">
    <property type="entry name" value="PHYTANOYL-COA DIOXYGENASE FAMILY PROTEIN"/>
    <property type="match status" value="1"/>
</dbReference>
<dbReference type="Gene3D" id="2.60.120.620">
    <property type="entry name" value="q2cbj1_9rhob like domain"/>
    <property type="match status" value="1"/>
</dbReference>
<keyword evidence="5" id="KW-0223">Dioxygenase</keyword>
<keyword evidence="6" id="KW-0560">Oxidoreductase</keyword>
<keyword evidence="10" id="KW-1185">Reference proteome</keyword>
<evidence type="ECO:0000256" key="8">
    <source>
        <dbReference type="SAM" id="MobiDB-lite"/>
    </source>
</evidence>
<dbReference type="InterPro" id="IPR008775">
    <property type="entry name" value="Phytyl_CoA_dOase-like"/>
</dbReference>
<comment type="cofactor">
    <cofactor evidence="1">
        <name>Fe cation</name>
        <dbReference type="ChEBI" id="CHEBI:24875"/>
    </cofactor>
</comment>
<dbReference type="Pfam" id="PF05721">
    <property type="entry name" value="PhyH"/>
    <property type="match status" value="1"/>
</dbReference>
<sequence>MIGKEEVSQKRSQNSKVSEIPDIDSNLHNSEDTLAAEIIKDMTLAGVCIVRNLFTKSLVDQILEDFEPYVSSTKLFDGYPGDGCHLTGLLSKSETYALKVVGNSVFEKVRNHFLSTTFRSWIGGKMMTFTSSPQLDSTICSYINPQSPGEQLHRDDAIHYGWNEAASEYTVGRDISMSMFLALTESTRENGTTRFFPGSHLWDYSHDFPGADDTRIRYAELDPGDCYFMLSSVTHSSTENRSIDRPRVLAATIVTRSHLRQEENQYLTYDLMTVKKFPTWLQRFVGYAPSAPFLGWVDKRDPRCVINPKAADDHCGGEYYGANEETSK</sequence>
<dbReference type="SUPFAM" id="SSF51197">
    <property type="entry name" value="Clavaminate synthase-like"/>
    <property type="match status" value="1"/>
</dbReference>
<evidence type="ECO:0000256" key="6">
    <source>
        <dbReference type="ARBA" id="ARBA00023002"/>
    </source>
</evidence>
<keyword evidence="4" id="KW-0479">Metal-binding</keyword>
<organism evidence="9 10">
    <name type="scientific">Aspergillus udagawae</name>
    <dbReference type="NCBI Taxonomy" id="91492"/>
    <lineage>
        <taxon>Eukaryota</taxon>
        <taxon>Fungi</taxon>
        <taxon>Dikarya</taxon>
        <taxon>Ascomycota</taxon>
        <taxon>Pezizomycotina</taxon>
        <taxon>Eurotiomycetes</taxon>
        <taxon>Eurotiomycetidae</taxon>
        <taxon>Eurotiales</taxon>
        <taxon>Aspergillaceae</taxon>
        <taxon>Aspergillus</taxon>
        <taxon>Aspergillus subgen. Fumigati</taxon>
    </lineage>
</organism>
<evidence type="ECO:0000256" key="5">
    <source>
        <dbReference type="ARBA" id="ARBA00022964"/>
    </source>
</evidence>
<evidence type="ECO:0000256" key="2">
    <source>
        <dbReference type="ARBA" id="ARBA00005830"/>
    </source>
</evidence>
<accession>A0ABQ1ACI7</accession>
<reference evidence="9 10" key="1">
    <citation type="submission" date="2020-01" db="EMBL/GenBank/DDBJ databases">
        <title>Draft genome sequence of Aspergillus udagawae IFM 53868.</title>
        <authorList>
            <person name="Takahashi H."/>
            <person name="Yaguchi T."/>
        </authorList>
    </citation>
    <scope>NUCLEOTIDE SEQUENCE [LARGE SCALE GENOMIC DNA]</scope>
    <source>
        <strain evidence="9 10">IFM 53868</strain>
    </source>
</reference>
<dbReference type="Proteomes" id="UP000465266">
    <property type="component" value="Unassembled WGS sequence"/>
</dbReference>
<evidence type="ECO:0008006" key="11">
    <source>
        <dbReference type="Google" id="ProtNLM"/>
    </source>
</evidence>
<comment type="caution">
    <text evidence="9">The sequence shown here is derived from an EMBL/GenBank/DDBJ whole genome shotgun (WGS) entry which is preliminary data.</text>
</comment>
<evidence type="ECO:0000256" key="1">
    <source>
        <dbReference type="ARBA" id="ARBA00001962"/>
    </source>
</evidence>
<proteinExistence type="inferred from homology"/>
<comment type="similarity">
    <text evidence="2">Belongs to the PhyH family.</text>
</comment>
<evidence type="ECO:0000256" key="3">
    <source>
        <dbReference type="ARBA" id="ARBA00011738"/>
    </source>
</evidence>
<keyword evidence="7" id="KW-0408">Iron</keyword>